<evidence type="ECO:0008006" key="4">
    <source>
        <dbReference type="Google" id="ProtNLM"/>
    </source>
</evidence>
<dbReference type="EMBL" id="CP022540">
    <property type="protein sequence ID" value="ASP18922.1"/>
    <property type="molecule type" value="Genomic_DNA"/>
</dbReference>
<evidence type="ECO:0000313" key="2">
    <source>
        <dbReference type="EMBL" id="ASP18922.1"/>
    </source>
</evidence>
<evidence type="ECO:0000256" key="1">
    <source>
        <dbReference type="SAM" id="MobiDB-lite"/>
    </source>
</evidence>
<sequence length="157" mass="17100">MRWLTWLLTPLTLAAAIWAGQGLYHALENPLPEAAVLAPAPVDDTLELDIPQPQPPLRWPSLFGSYQPPEPQPPRPPTPVFQEPPRPPAPPLDSLGFALKGVVSDGDTRWAIISHPTGERLIRVGDTLTDNVIVTGIETGGLRVDNHGEDAFLAFRD</sequence>
<gene>
    <name evidence="2" type="ORF">ANTHELSMS3_00197</name>
</gene>
<dbReference type="AlphaFoldDB" id="A0A222DYG2"/>
<keyword evidence="3" id="KW-1185">Reference proteome</keyword>
<dbReference type="OrthoDB" id="7871190at2"/>
<evidence type="ECO:0000313" key="3">
    <source>
        <dbReference type="Proteomes" id="UP000203589"/>
    </source>
</evidence>
<name>A0A222DYG2_9RHOB</name>
<dbReference type="RefSeq" id="WP_157733369.1">
    <property type="nucleotide sequence ID" value="NZ_CP022540.1"/>
</dbReference>
<feature type="region of interest" description="Disordered" evidence="1">
    <location>
        <begin position="50"/>
        <end position="93"/>
    </location>
</feature>
<feature type="compositionally biased region" description="Pro residues" evidence="1">
    <location>
        <begin position="68"/>
        <end position="91"/>
    </location>
</feature>
<organism evidence="2 3">
    <name type="scientific">Antarctobacter heliothermus</name>
    <dbReference type="NCBI Taxonomy" id="74033"/>
    <lineage>
        <taxon>Bacteria</taxon>
        <taxon>Pseudomonadati</taxon>
        <taxon>Pseudomonadota</taxon>
        <taxon>Alphaproteobacteria</taxon>
        <taxon>Rhodobacterales</taxon>
        <taxon>Roseobacteraceae</taxon>
        <taxon>Antarctobacter</taxon>
    </lineage>
</organism>
<proteinExistence type="predicted"/>
<reference evidence="2 3" key="1">
    <citation type="submission" date="2017-07" db="EMBL/GenBank/DDBJ databases">
        <title>Genome Sequence of Antarctobacter heliothermus Strain SMS3 Isolated from a culture of the Diatom Skeletonema marinoi.</title>
        <authorList>
            <person name="Topel M."/>
            <person name="Pinder M.I.M."/>
            <person name="Johansson O.N."/>
            <person name="Kourtchenko O."/>
            <person name="Godhe A."/>
            <person name="Clarke A.K."/>
        </authorList>
    </citation>
    <scope>NUCLEOTIDE SEQUENCE [LARGE SCALE GENOMIC DNA]</scope>
    <source>
        <strain evidence="2 3">SMS3</strain>
    </source>
</reference>
<dbReference type="Proteomes" id="UP000203589">
    <property type="component" value="Chromosome"/>
</dbReference>
<dbReference type="KEGG" id="aht:ANTHELSMS3_00197"/>
<protein>
    <recommendedName>
        <fullName evidence="4">Type II secretion system protein GspC N-terminal domain-containing protein</fullName>
    </recommendedName>
</protein>
<accession>A0A222DYG2</accession>